<dbReference type="PANTHER" id="PTHR45339:SF1">
    <property type="entry name" value="HYBRID SIGNAL TRANSDUCTION HISTIDINE KINASE J"/>
    <property type="match status" value="1"/>
</dbReference>
<dbReference type="SUPFAM" id="SSF52172">
    <property type="entry name" value="CheY-like"/>
    <property type="match status" value="1"/>
</dbReference>
<evidence type="ECO:0000256" key="3">
    <source>
        <dbReference type="PROSITE-ProRule" id="PRU00169"/>
    </source>
</evidence>
<evidence type="ECO:0000313" key="5">
    <source>
        <dbReference type="EMBL" id="MBK7414025.1"/>
    </source>
</evidence>
<dbReference type="PROSITE" id="PS50110">
    <property type="entry name" value="RESPONSE_REGULATORY"/>
    <property type="match status" value="1"/>
</dbReference>
<protein>
    <submittedName>
        <fullName evidence="5">Response regulator</fullName>
    </submittedName>
</protein>
<evidence type="ECO:0000313" key="6">
    <source>
        <dbReference type="Proteomes" id="UP000739411"/>
    </source>
</evidence>
<organism evidence="5 6">
    <name type="scientific">Candidatus Dechloromonas phosphorivorans</name>
    <dbReference type="NCBI Taxonomy" id="2899244"/>
    <lineage>
        <taxon>Bacteria</taxon>
        <taxon>Pseudomonadati</taxon>
        <taxon>Pseudomonadota</taxon>
        <taxon>Betaproteobacteria</taxon>
        <taxon>Rhodocyclales</taxon>
        <taxon>Azonexaceae</taxon>
        <taxon>Dechloromonas</taxon>
    </lineage>
</organism>
<feature type="domain" description="Response regulatory" evidence="4">
    <location>
        <begin position="5"/>
        <end position="120"/>
    </location>
</feature>
<evidence type="ECO:0000259" key="4">
    <source>
        <dbReference type="PROSITE" id="PS50110"/>
    </source>
</evidence>
<dbReference type="Gene3D" id="3.40.50.2300">
    <property type="match status" value="1"/>
</dbReference>
<comment type="caution">
    <text evidence="5">The sequence shown here is derived from an EMBL/GenBank/DDBJ whole genome shotgun (WGS) entry which is preliminary data.</text>
</comment>
<dbReference type="InterPro" id="IPR011006">
    <property type="entry name" value="CheY-like_superfamily"/>
</dbReference>
<name>A0A935JVY2_9RHOO</name>
<dbReference type="EMBL" id="JADJMS010000006">
    <property type="protein sequence ID" value="MBK7414025.1"/>
    <property type="molecule type" value="Genomic_DNA"/>
</dbReference>
<dbReference type="PANTHER" id="PTHR45339">
    <property type="entry name" value="HYBRID SIGNAL TRANSDUCTION HISTIDINE KINASE J"/>
    <property type="match status" value="1"/>
</dbReference>
<dbReference type="AlphaFoldDB" id="A0A935JVY2"/>
<reference evidence="5 6" key="1">
    <citation type="submission" date="2020-10" db="EMBL/GenBank/DDBJ databases">
        <title>Connecting structure to function with the recovery of over 1000 high-quality activated sludge metagenome-assembled genomes encoding full-length rRNA genes using long-read sequencing.</title>
        <authorList>
            <person name="Singleton C.M."/>
            <person name="Petriglieri F."/>
            <person name="Kristensen J.M."/>
            <person name="Kirkegaard R.H."/>
            <person name="Michaelsen T.Y."/>
            <person name="Andersen M.H."/>
            <person name="Karst S.M."/>
            <person name="Dueholm M.S."/>
            <person name="Nielsen P.H."/>
            <person name="Albertsen M."/>
        </authorList>
    </citation>
    <scope>NUCLEOTIDE SEQUENCE [LARGE SCALE GENOMIC DNA]</scope>
    <source>
        <strain evidence="5">EsbW_18-Q3-R4-48_BATAC.463</strain>
    </source>
</reference>
<dbReference type="Proteomes" id="UP000739411">
    <property type="component" value="Unassembled WGS sequence"/>
</dbReference>
<gene>
    <name evidence="5" type="ORF">IPJ38_01825</name>
</gene>
<sequence>MSERFALVVDDHPTNRLLGRTLLGKMGWNAQEADSGELALELATKTPFSLILLDISMPGLSGEETCARLRAMPNGAAIRIIAYTAHAFPEERERFLAAGFDEILVKPINRQRLEDVVSGI</sequence>
<dbReference type="Pfam" id="PF00072">
    <property type="entry name" value="Response_reg"/>
    <property type="match status" value="1"/>
</dbReference>
<feature type="modified residue" description="4-aspartylphosphate" evidence="3">
    <location>
        <position position="54"/>
    </location>
</feature>
<evidence type="ECO:0000256" key="1">
    <source>
        <dbReference type="ARBA" id="ARBA00022553"/>
    </source>
</evidence>
<dbReference type="InterPro" id="IPR001789">
    <property type="entry name" value="Sig_transdc_resp-reg_receiver"/>
</dbReference>
<accession>A0A935JVY2</accession>
<keyword evidence="1 3" id="KW-0597">Phosphoprotein</keyword>
<dbReference type="CDD" id="cd17546">
    <property type="entry name" value="REC_hyHK_CKI1_RcsC-like"/>
    <property type="match status" value="1"/>
</dbReference>
<dbReference type="SMART" id="SM00448">
    <property type="entry name" value="REC"/>
    <property type="match status" value="1"/>
</dbReference>
<keyword evidence="2" id="KW-0902">Two-component regulatory system</keyword>
<evidence type="ECO:0000256" key="2">
    <source>
        <dbReference type="ARBA" id="ARBA00023012"/>
    </source>
</evidence>
<dbReference type="GO" id="GO:0000160">
    <property type="term" value="P:phosphorelay signal transduction system"/>
    <property type="evidence" value="ECO:0007669"/>
    <property type="project" value="UniProtKB-KW"/>
</dbReference>
<proteinExistence type="predicted"/>